<feature type="signal peptide" evidence="1">
    <location>
        <begin position="1"/>
        <end position="27"/>
    </location>
</feature>
<accession>A0ABN7RI35</accession>
<name>A0ABN7RI35_OIKDI</name>
<reference evidence="2 3" key="1">
    <citation type="submission" date="2021-04" db="EMBL/GenBank/DDBJ databases">
        <authorList>
            <person name="Bliznina A."/>
        </authorList>
    </citation>
    <scope>NUCLEOTIDE SEQUENCE [LARGE SCALE GENOMIC DNA]</scope>
</reference>
<organism evidence="2 3">
    <name type="scientific">Oikopleura dioica</name>
    <name type="common">Tunicate</name>
    <dbReference type="NCBI Taxonomy" id="34765"/>
    <lineage>
        <taxon>Eukaryota</taxon>
        <taxon>Metazoa</taxon>
        <taxon>Chordata</taxon>
        <taxon>Tunicata</taxon>
        <taxon>Appendicularia</taxon>
        <taxon>Copelata</taxon>
        <taxon>Oikopleuridae</taxon>
        <taxon>Oikopleura</taxon>
    </lineage>
</organism>
<protein>
    <submittedName>
        <fullName evidence="2">Oidioi.mRNA.OKI2018_I69.PAR.g8900.t1.cds</fullName>
    </submittedName>
</protein>
<evidence type="ECO:0000313" key="3">
    <source>
        <dbReference type="Proteomes" id="UP001158576"/>
    </source>
</evidence>
<dbReference type="Proteomes" id="UP001158576">
    <property type="component" value="Chromosome PAR"/>
</dbReference>
<evidence type="ECO:0000256" key="1">
    <source>
        <dbReference type="SAM" id="SignalP"/>
    </source>
</evidence>
<evidence type="ECO:0000313" key="2">
    <source>
        <dbReference type="EMBL" id="CAG5078099.1"/>
    </source>
</evidence>
<gene>
    <name evidence="2" type="ORF">OKIOD_LOCUS458</name>
</gene>
<dbReference type="EMBL" id="OU015568">
    <property type="protein sequence ID" value="CAG5078099.1"/>
    <property type="molecule type" value="Genomic_DNA"/>
</dbReference>
<sequence length="295" mass="35088">MRRNIDIWKALNIFLIIWLFHLAKKSGEIKEKKVYLGIFTSTRDYENRAAQRETWLKTSKFKYRFLPDAWSKKLEHESEKFQDIIFLGNTTGRGGARLYNWLEYAISEFPKNSLIGITNSDFYACEDLYTTVQEYNRQRRMVFGWWHDRDPNWLDERFPNTKHRPNEQFVVITWELAAEILKWPYCLPSKDGAKCNIDSGKYRVDTTHAGSSLGGWLGDIGNITGIRMNDEMAHLTPFSKDRYPNPINEKFCKHFLSYHKSTAELMRHLHCHDELLEEKRICRKVETLKEFQIQF</sequence>
<keyword evidence="3" id="KW-1185">Reference proteome</keyword>
<feature type="chain" id="PRO_5046734829" evidence="1">
    <location>
        <begin position="28"/>
        <end position="295"/>
    </location>
</feature>
<proteinExistence type="predicted"/>
<keyword evidence="1" id="KW-0732">Signal</keyword>